<feature type="non-terminal residue" evidence="2">
    <location>
        <position position="1"/>
    </location>
</feature>
<evidence type="ECO:0000256" key="1">
    <source>
        <dbReference type="ARBA" id="ARBA00022801"/>
    </source>
</evidence>
<keyword evidence="1" id="KW-0378">Hydrolase</keyword>
<name>A0A382L552_9ZZZZ</name>
<protein>
    <recommendedName>
        <fullName evidence="3">Dienelactone hydrolase domain-containing protein</fullName>
    </recommendedName>
</protein>
<dbReference type="EMBL" id="UINC01084364">
    <property type="protein sequence ID" value="SVC30945.1"/>
    <property type="molecule type" value="Genomic_DNA"/>
</dbReference>
<reference evidence="2" key="1">
    <citation type="submission" date="2018-05" db="EMBL/GenBank/DDBJ databases">
        <authorList>
            <person name="Lanie J.A."/>
            <person name="Ng W.-L."/>
            <person name="Kazmierczak K.M."/>
            <person name="Andrzejewski T.M."/>
            <person name="Davidsen T.M."/>
            <person name="Wayne K.J."/>
            <person name="Tettelin H."/>
            <person name="Glass J.I."/>
            <person name="Rusch D."/>
            <person name="Podicherti R."/>
            <person name="Tsui H.-C.T."/>
            <person name="Winkler M.E."/>
        </authorList>
    </citation>
    <scope>NUCLEOTIDE SEQUENCE</scope>
</reference>
<organism evidence="2">
    <name type="scientific">marine metagenome</name>
    <dbReference type="NCBI Taxonomy" id="408172"/>
    <lineage>
        <taxon>unclassified sequences</taxon>
        <taxon>metagenomes</taxon>
        <taxon>ecological metagenomes</taxon>
    </lineage>
</organism>
<proteinExistence type="predicted"/>
<dbReference type="GO" id="GO:0016788">
    <property type="term" value="F:hydrolase activity, acting on ester bonds"/>
    <property type="evidence" value="ECO:0007669"/>
    <property type="project" value="UniProtKB-ARBA"/>
</dbReference>
<sequence length="319" mass="36226">DAVTAQAFDRSSLNGIRLVQYTDTMNVAEASRPLELAFRDYRAERPVSDDVFEVYRQMYAYDEVPLNAQLVSADTTDAWIRERIELDAGYGGERLTTFVFLPRRSEGPHQTIIHFPGSGAIYRRSYDELNLGTALEAFLRSGRAVVYPIYKGTFERGTSLRSDIQDESNDYRDHVIAWTKDLRRSVDYLGTRGDINMDQLGYMGVSWGGAVAPIMLGIEERIRAAVIVVGGLLMQDVQPMADPFHFLPRVRQPTVMINARWDSFYPLETAQRPFFEQLGTPEEQRKLIIIDANHGVLSYARNRVVSEALGWLDQYLGPT</sequence>
<dbReference type="InterPro" id="IPR050261">
    <property type="entry name" value="FrsA_esterase"/>
</dbReference>
<dbReference type="PANTHER" id="PTHR22946:SF9">
    <property type="entry name" value="POLYKETIDE TRANSFERASE AF380"/>
    <property type="match status" value="1"/>
</dbReference>
<dbReference type="InterPro" id="IPR029058">
    <property type="entry name" value="AB_hydrolase_fold"/>
</dbReference>
<gene>
    <name evidence="2" type="ORF">METZ01_LOCUS283799</name>
</gene>
<evidence type="ECO:0008006" key="3">
    <source>
        <dbReference type="Google" id="ProtNLM"/>
    </source>
</evidence>
<dbReference type="Gene3D" id="3.40.50.1820">
    <property type="entry name" value="alpha/beta hydrolase"/>
    <property type="match status" value="1"/>
</dbReference>
<accession>A0A382L552</accession>
<evidence type="ECO:0000313" key="2">
    <source>
        <dbReference type="EMBL" id="SVC30945.1"/>
    </source>
</evidence>
<dbReference type="AlphaFoldDB" id="A0A382L552"/>
<dbReference type="PANTHER" id="PTHR22946">
    <property type="entry name" value="DIENELACTONE HYDROLASE DOMAIN-CONTAINING PROTEIN-RELATED"/>
    <property type="match status" value="1"/>
</dbReference>
<dbReference type="SUPFAM" id="SSF53474">
    <property type="entry name" value="alpha/beta-Hydrolases"/>
    <property type="match status" value="1"/>
</dbReference>